<reference evidence="1 2" key="1">
    <citation type="journal article" date="2020" name="Nature">
        <title>Bacterial chemolithoautotrophy via manganese oxidation.</title>
        <authorList>
            <person name="Yu H."/>
            <person name="Leadbetter J.R."/>
        </authorList>
    </citation>
    <scope>NUCLEOTIDE SEQUENCE [LARGE SCALE GENOMIC DNA]</scope>
    <source>
        <strain evidence="1 2">Mn-1</strain>
    </source>
</reference>
<proteinExistence type="predicted"/>
<sequence>MKTSTWMVLVIGGLFLIAGYWRAMAGEEKMGERLMGSASRSEVIPISNDLYTKECGACHLAYPPGLLPARSWEKLMNGLSDHFGDNAELAPEDQSALTDYLVKNAADRSGQKRSAKVVRSLKNEEAPLRISEVPYIVRKHYEIPSRLIQGNPKVKSLSNCNACHKRAESGAFNEHDVSIPGHGVWDD</sequence>
<dbReference type="AlphaFoldDB" id="A0A7X6IBQ6"/>
<evidence type="ECO:0000313" key="1">
    <source>
        <dbReference type="EMBL" id="NKE72026.1"/>
    </source>
</evidence>
<protein>
    <recommendedName>
        <fullName evidence="3">Diheme cytochrome c</fullName>
    </recommendedName>
</protein>
<evidence type="ECO:0000313" key="2">
    <source>
        <dbReference type="Proteomes" id="UP000534783"/>
    </source>
</evidence>
<dbReference type="Pfam" id="PF09626">
    <property type="entry name" value="DHC"/>
    <property type="match status" value="1"/>
</dbReference>
<dbReference type="Proteomes" id="UP000534783">
    <property type="component" value="Unassembled WGS sequence"/>
</dbReference>
<dbReference type="EMBL" id="VTOW01000003">
    <property type="protein sequence ID" value="NKE72026.1"/>
    <property type="molecule type" value="Genomic_DNA"/>
</dbReference>
<organism evidence="1 2">
    <name type="scientific">Candidatus Manganitrophus noduliformans</name>
    <dbReference type="NCBI Taxonomy" id="2606439"/>
    <lineage>
        <taxon>Bacteria</taxon>
        <taxon>Pseudomonadati</taxon>
        <taxon>Nitrospirota</taxon>
        <taxon>Nitrospiria</taxon>
        <taxon>Candidatus Troglogloeales</taxon>
        <taxon>Candidatus Manganitrophaceae</taxon>
        <taxon>Candidatus Manganitrophus</taxon>
    </lineage>
</organism>
<name>A0A7X6IBQ6_9BACT</name>
<gene>
    <name evidence="1" type="ORF">MNODULE_14855</name>
</gene>
<comment type="caution">
    <text evidence="1">The sequence shown here is derived from an EMBL/GenBank/DDBJ whole genome shotgun (WGS) entry which is preliminary data.</text>
</comment>
<dbReference type="RefSeq" id="WP_168061321.1">
    <property type="nucleotide sequence ID" value="NZ_VTOW01000003.1"/>
</dbReference>
<evidence type="ECO:0008006" key="3">
    <source>
        <dbReference type="Google" id="ProtNLM"/>
    </source>
</evidence>
<accession>A0A7X6IBQ6</accession>
<keyword evidence="2" id="KW-1185">Reference proteome</keyword>
<dbReference type="InterPro" id="IPR018588">
    <property type="entry name" value="Dihaem_cytochrome-c"/>
</dbReference>